<dbReference type="GO" id="GO:0034204">
    <property type="term" value="P:lipid translocation"/>
    <property type="evidence" value="ECO:0007669"/>
    <property type="project" value="TreeGrafter"/>
</dbReference>
<feature type="transmembrane region" description="Helical" evidence="8">
    <location>
        <begin position="194"/>
        <end position="218"/>
    </location>
</feature>
<reference evidence="9" key="1">
    <citation type="submission" date="2023-03" db="EMBL/GenBank/DDBJ databases">
        <title>Actinorhabdospora filicis NBRC 111898.</title>
        <authorList>
            <person name="Ichikawa N."/>
            <person name="Sato H."/>
            <person name="Tonouchi N."/>
        </authorList>
    </citation>
    <scope>NUCLEOTIDE SEQUENCE</scope>
    <source>
        <strain evidence="9">NBRC 111898</strain>
    </source>
</reference>
<comment type="subcellular location">
    <subcellularLocation>
        <location evidence="1">Cell membrane</location>
        <topology evidence="1">Multi-pass membrane protein</topology>
    </subcellularLocation>
</comment>
<protein>
    <submittedName>
        <fullName evidence="9">Membrane protein</fullName>
    </submittedName>
</protein>
<dbReference type="InterPro" id="IPR004268">
    <property type="entry name" value="MurJ"/>
</dbReference>
<dbReference type="GO" id="GO:0008360">
    <property type="term" value="P:regulation of cell shape"/>
    <property type="evidence" value="ECO:0007669"/>
    <property type="project" value="UniProtKB-KW"/>
</dbReference>
<name>A0A9W6SNT9_9ACTN</name>
<keyword evidence="2" id="KW-1003">Cell membrane</keyword>
<proteinExistence type="predicted"/>
<dbReference type="AlphaFoldDB" id="A0A9W6SNT9"/>
<feature type="transmembrane region" description="Helical" evidence="8">
    <location>
        <begin position="357"/>
        <end position="378"/>
    </location>
</feature>
<evidence type="ECO:0000256" key="8">
    <source>
        <dbReference type="SAM" id="Phobius"/>
    </source>
</evidence>
<evidence type="ECO:0000256" key="7">
    <source>
        <dbReference type="ARBA" id="ARBA00023136"/>
    </source>
</evidence>
<dbReference type="Pfam" id="PF03023">
    <property type="entry name" value="MurJ"/>
    <property type="match status" value="1"/>
</dbReference>
<keyword evidence="5" id="KW-0573">Peptidoglycan synthesis</keyword>
<dbReference type="GO" id="GO:0009252">
    <property type="term" value="P:peptidoglycan biosynthetic process"/>
    <property type="evidence" value="ECO:0007669"/>
    <property type="project" value="UniProtKB-KW"/>
</dbReference>
<keyword evidence="6 8" id="KW-1133">Transmembrane helix</keyword>
<evidence type="ECO:0000256" key="1">
    <source>
        <dbReference type="ARBA" id="ARBA00004651"/>
    </source>
</evidence>
<dbReference type="InterPro" id="IPR051050">
    <property type="entry name" value="Lipid_II_flippase_MurJ/MviN"/>
</dbReference>
<feature type="transmembrane region" description="Helical" evidence="8">
    <location>
        <begin position="452"/>
        <end position="473"/>
    </location>
</feature>
<dbReference type="PRINTS" id="PR01806">
    <property type="entry name" value="VIRFACTRMVIN"/>
</dbReference>
<evidence type="ECO:0000313" key="9">
    <source>
        <dbReference type="EMBL" id="GLZ79317.1"/>
    </source>
</evidence>
<feature type="transmembrane region" description="Helical" evidence="8">
    <location>
        <begin position="239"/>
        <end position="260"/>
    </location>
</feature>
<feature type="transmembrane region" description="Helical" evidence="8">
    <location>
        <begin position="12"/>
        <end position="33"/>
    </location>
</feature>
<evidence type="ECO:0000256" key="5">
    <source>
        <dbReference type="ARBA" id="ARBA00022984"/>
    </source>
</evidence>
<keyword evidence="10" id="KW-1185">Reference proteome</keyword>
<evidence type="ECO:0000256" key="6">
    <source>
        <dbReference type="ARBA" id="ARBA00022989"/>
    </source>
</evidence>
<evidence type="ECO:0000313" key="10">
    <source>
        <dbReference type="Proteomes" id="UP001165079"/>
    </source>
</evidence>
<evidence type="ECO:0000256" key="2">
    <source>
        <dbReference type="ARBA" id="ARBA00022475"/>
    </source>
</evidence>
<feature type="transmembrane region" description="Helical" evidence="8">
    <location>
        <begin position="317"/>
        <end position="337"/>
    </location>
</feature>
<accession>A0A9W6SNT9</accession>
<feature type="transmembrane region" description="Helical" evidence="8">
    <location>
        <begin position="418"/>
        <end position="440"/>
    </location>
</feature>
<dbReference type="RefSeq" id="WP_285664438.1">
    <property type="nucleotide sequence ID" value="NZ_BSTX01000002.1"/>
</dbReference>
<dbReference type="PANTHER" id="PTHR47019">
    <property type="entry name" value="LIPID II FLIPPASE MURJ"/>
    <property type="match status" value="1"/>
</dbReference>
<comment type="caution">
    <text evidence="9">The sequence shown here is derived from an EMBL/GenBank/DDBJ whole genome shotgun (WGS) entry which is preliminary data.</text>
</comment>
<evidence type="ECO:0000256" key="4">
    <source>
        <dbReference type="ARBA" id="ARBA00022960"/>
    </source>
</evidence>
<feature type="transmembrane region" description="Helical" evidence="8">
    <location>
        <begin position="390"/>
        <end position="412"/>
    </location>
</feature>
<dbReference type="GO" id="GO:0015648">
    <property type="term" value="F:lipid-linked peptidoglycan transporter activity"/>
    <property type="evidence" value="ECO:0007669"/>
    <property type="project" value="TreeGrafter"/>
</dbReference>
<feature type="transmembrane region" description="Helical" evidence="8">
    <location>
        <begin position="272"/>
        <end position="296"/>
    </location>
</feature>
<sequence length="523" mass="53311">MAAGRIGSSAALIAGLTVASRLAGFARVLVFAWAVGYTSLGNMYQTANTAPNIVFEIVAGGALAALVVPVLAAPIARKDAASVASAASAMLTWTLLILVPVAVLVAVFAEPIVGLMSARAPADEVAVGARMLVVFAPQLPLYGAGVVLTGVLQAHRRFAWPALAPLLSSLTVIGAYTVFGLMDAASRASRAGELVLSVGTTLGVVVLTGCLVPPVLRLGVRLRPAVSFAEQAGRQVKSLAGAGVVTVGMQQLAMLVVIYLGNPPAPDGTLVAYTVATTLYLLPWAVLAVPLATAVYPSLADAVATEGKVRYDSLLSATARGVVLLSGLGAAALFAMADPLARFMTGLSEQGYPPGSLAGALRWMAPGLLGYGLFALLSRALYARGDNMRAAIATVAGWGTVMITTMLLAGAWSDGERVLALAAGNTAGMCVLGLALIVIVVARAGRGALSGLWRVGGVTLLAALAAAAAGVWAGRFLDGWNPIVAGVIGGLVVLVVYGAVTVPLDRHDVRPVVDRFVRRLRRG</sequence>
<keyword evidence="4" id="KW-0133">Cell shape</keyword>
<gene>
    <name evidence="9" type="ORF">Afil01_41240</name>
</gene>
<dbReference type="EMBL" id="BSTX01000002">
    <property type="protein sequence ID" value="GLZ79317.1"/>
    <property type="molecule type" value="Genomic_DNA"/>
</dbReference>
<organism evidence="9 10">
    <name type="scientific">Actinorhabdospora filicis</name>
    <dbReference type="NCBI Taxonomy" id="1785913"/>
    <lineage>
        <taxon>Bacteria</taxon>
        <taxon>Bacillati</taxon>
        <taxon>Actinomycetota</taxon>
        <taxon>Actinomycetes</taxon>
        <taxon>Micromonosporales</taxon>
        <taxon>Micromonosporaceae</taxon>
        <taxon>Actinorhabdospora</taxon>
    </lineage>
</organism>
<feature type="transmembrane region" description="Helical" evidence="8">
    <location>
        <begin position="479"/>
        <end position="500"/>
    </location>
</feature>
<feature type="transmembrane region" description="Helical" evidence="8">
    <location>
        <begin position="53"/>
        <end position="76"/>
    </location>
</feature>
<feature type="transmembrane region" description="Helical" evidence="8">
    <location>
        <begin position="88"/>
        <end position="109"/>
    </location>
</feature>
<keyword evidence="3 8" id="KW-0812">Transmembrane</keyword>
<dbReference type="PANTHER" id="PTHR47019:SF1">
    <property type="entry name" value="LIPID II FLIPPASE MURJ"/>
    <property type="match status" value="1"/>
</dbReference>
<feature type="transmembrane region" description="Helical" evidence="8">
    <location>
        <begin position="129"/>
        <end position="151"/>
    </location>
</feature>
<dbReference type="GO" id="GO:0005886">
    <property type="term" value="C:plasma membrane"/>
    <property type="evidence" value="ECO:0007669"/>
    <property type="project" value="UniProtKB-SubCell"/>
</dbReference>
<keyword evidence="7 8" id="KW-0472">Membrane</keyword>
<dbReference type="Proteomes" id="UP001165079">
    <property type="component" value="Unassembled WGS sequence"/>
</dbReference>
<evidence type="ECO:0000256" key="3">
    <source>
        <dbReference type="ARBA" id="ARBA00022692"/>
    </source>
</evidence>
<feature type="transmembrane region" description="Helical" evidence="8">
    <location>
        <begin position="158"/>
        <end position="182"/>
    </location>
</feature>